<protein>
    <submittedName>
        <fullName evidence="3">Uncharacterized protein</fullName>
    </submittedName>
</protein>
<reference evidence="3" key="3">
    <citation type="submission" date="2013-11" db="EMBL/GenBank/DDBJ databases">
        <title>The Genome Sequence of Phytophthora parasitica IAC_01/95.</title>
        <authorList>
            <consortium name="The Broad Institute Genomics Platform"/>
            <person name="Russ C."/>
            <person name="Tyler B."/>
            <person name="Panabieres F."/>
            <person name="Shan W."/>
            <person name="Tripathy S."/>
            <person name="Grunwald N."/>
            <person name="Machado M."/>
            <person name="Johnson C.S."/>
            <person name="Arredondo F."/>
            <person name="Hong C."/>
            <person name="Coffey M."/>
            <person name="Young S.K."/>
            <person name="Zeng Q."/>
            <person name="Gargeya S."/>
            <person name="Fitzgerald M."/>
            <person name="Abouelleil A."/>
            <person name="Alvarado L."/>
            <person name="Chapman S.B."/>
            <person name="Gainer-Dewar J."/>
            <person name="Goldberg J."/>
            <person name="Griggs A."/>
            <person name="Gujja S."/>
            <person name="Hansen M."/>
            <person name="Howarth C."/>
            <person name="Imamovic A."/>
            <person name="Ireland A."/>
            <person name="Larimer J."/>
            <person name="McCowan C."/>
            <person name="Murphy C."/>
            <person name="Pearson M."/>
            <person name="Poon T.W."/>
            <person name="Priest M."/>
            <person name="Roberts A."/>
            <person name="Saif S."/>
            <person name="Shea T."/>
            <person name="Sykes S."/>
            <person name="Wortman J."/>
            <person name="Nusbaum C."/>
            <person name="Birren B."/>
        </authorList>
    </citation>
    <scope>NUCLEOTIDE SEQUENCE [LARGE SCALE GENOMIC DNA]</scope>
    <source>
        <strain evidence="3">IAC_01/95</strain>
    </source>
</reference>
<sequence length="65" mass="7802">MELVLKYYPGLESTDGSSRSVNLFIVDNLQKDHSVNYLRGNPRREQQLRQNSTWLPDFQWFIRED</sequence>
<name>W2MLE3_PHYNI</name>
<accession>W2MLE3</accession>
<dbReference type="Proteomes" id="UP000053864">
    <property type="component" value="Unassembled WGS sequence"/>
</dbReference>
<reference evidence="2" key="1">
    <citation type="submission" date="2013-11" db="EMBL/GenBank/DDBJ databases">
        <title>The Genome Sequence of Phytophthora parasitica CHvinca01.</title>
        <authorList>
            <consortium name="The Broad Institute Genomics Platform"/>
            <person name="Russ C."/>
            <person name="Tyler B."/>
            <person name="Panabieres F."/>
            <person name="Shan W."/>
            <person name="Tripathy S."/>
            <person name="Grunwald N."/>
            <person name="Machado M."/>
            <person name="Johnson C.S."/>
            <person name="Arredondo F."/>
            <person name="Hong C."/>
            <person name="Coffey M."/>
            <person name="Young S.K."/>
            <person name="Zeng Q."/>
            <person name="Gargeya S."/>
            <person name="Fitzgerald M."/>
            <person name="Abouelleil A."/>
            <person name="Alvarado L."/>
            <person name="Chapman S.B."/>
            <person name="Gainer-Dewar J."/>
            <person name="Goldberg J."/>
            <person name="Griggs A."/>
            <person name="Gujja S."/>
            <person name="Hansen M."/>
            <person name="Howarth C."/>
            <person name="Imamovic A."/>
            <person name="Ireland A."/>
            <person name="Larimer J."/>
            <person name="McCowan C."/>
            <person name="Murphy C."/>
            <person name="Pearson M."/>
            <person name="Poon T.W."/>
            <person name="Priest M."/>
            <person name="Roberts A."/>
            <person name="Saif S."/>
            <person name="Shea T."/>
            <person name="Sykes S."/>
            <person name="Wortman J."/>
            <person name="Nusbaum C."/>
            <person name="Birren B."/>
        </authorList>
    </citation>
    <scope>NUCLEOTIDE SEQUENCE [LARGE SCALE GENOMIC DNA]</scope>
    <source>
        <strain evidence="2">CHvinca01</strain>
    </source>
</reference>
<dbReference type="EMBL" id="KI695168">
    <property type="protein sequence ID" value="ETM37187.1"/>
    <property type="molecule type" value="Genomic_DNA"/>
</dbReference>
<organism evidence="3">
    <name type="scientific">Phytophthora nicotianae</name>
    <name type="common">Potato buckeye rot agent</name>
    <name type="synonym">Phytophthora parasitica</name>
    <dbReference type="NCBI Taxonomy" id="4792"/>
    <lineage>
        <taxon>Eukaryota</taxon>
        <taxon>Sar</taxon>
        <taxon>Stramenopiles</taxon>
        <taxon>Oomycota</taxon>
        <taxon>Peronosporomycetes</taxon>
        <taxon>Peronosporales</taxon>
        <taxon>Peronosporaceae</taxon>
        <taxon>Phytophthora</taxon>
    </lineage>
</organism>
<proteinExistence type="predicted"/>
<evidence type="ECO:0000313" key="1">
    <source>
        <dbReference type="EMBL" id="ETL30750.1"/>
    </source>
</evidence>
<gene>
    <name evidence="3" type="ORF">L914_16239</name>
    <name evidence="1" type="ORF">L916_16313</name>
    <name evidence="2" type="ORF">L917_16125</name>
</gene>
<dbReference type="Proteomes" id="UP000054423">
    <property type="component" value="Unassembled WGS sequence"/>
</dbReference>
<evidence type="ECO:0000313" key="2">
    <source>
        <dbReference type="EMBL" id="ETL83992.1"/>
    </source>
</evidence>
<dbReference type="Proteomes" id="UP000054532">
    <property type="component" value="Unassembled WGS sequence"/>
</dbReference>
<dbReference type="EMBL" id="KI675220">
    <property type="protein sequence ID" value="ETL30750.1"/>
    <property type="molecule type" value="Genomic_DNA"/>
</dbReference>
<reference evidence="1" key="2">
    <citation type="submission" date="2013-11" db="EMBL/GenBank/DDBJ databases">
        <title>The Genome Sequence of Phytophthora parasitica CJ05E6.</title>
        <authorList>
            <consortium name="The Broad Institute Genomics Platform"/>
            <person name="Russ C."/>
            <person name="Tyler B."/>
            <person name="Panabieres F."/>
            <person name="Shan W."/>
            <person name="Tripathy S."/>
            <person name="Grunwald N."/>
            <person name="Machado M."/>
            <person name="Johnson C.S."/>
            <person name="Arredondo F."/>
            <person name="Hong C."/>
            <person name="Coffey M."/>
            <person name="Young S.K."/>
            <person name="Zeng Q."/>
            <person name="Gargeya S."/>
            <person name="Fitzgerald M."/>
            <person name="Abouelleil A."/>
            <person name="Alvarado L."/>
            <person name="Chapman S.B."/>
            <person name="Gainer-Dewar J."/>
            <person name="Goldberg J."/>
            <person name="Griggs A."/>
            <person name="Gujja S."/>
            <person name="Hansen M."/>
            <person name="Howarth C."/>
            <person name="Imamovic A."/>
            <person name="Ireland A."/>
            <person name="Larimer J."/>
            <person name="McCowan C."/>
            <person name="Murphy C."/>
            <person name="Pearson M."/>
            <person name="Poon T.W."/>
            <person name="Priest M."/>
            <person name="Roberts A."/>
            <person name="Saif S."/>
            <person name="Shea T."/>
            <person name="Sykes S."/>
            <person name="Wortman J."/>
            <person name="Nusbaum C."/>
            <person name="Birren B."/>
        </authorList>
    </citation>
    <scope>NUCLEOTIDE SEQUENCE [LARGE SCALE GENOMIC DNA]</scope>
    <source>
        <strain evidence="1">CJ05E6</strain>
    </source>
</reference>
<evidence type="ECO:0000313" key="3">
    <source>
        <dbReference type="EMBL" id="ETM37187.1"/>
    </source>
</evidence>
<dbReference type="AlphaFoldDB" id="W2MLE3"/>
<dbReference type="EMBL" id="KI681921">
    <property type="protein sequence ID" value="ETL83992.1"/>
    <property type="molecule type" value="Genomic_DNA"/>
</dbReference>